<evidence type="ECO:0000256" key="3">
    <source>
        <dbReference type="ARBA" id="ARBA00022801"/>
    </source>
</evidence>
<dbReference type="Gene3D" id="3.40.50.300">
    <property type="entry name" value="P-loop containing nucleotide triphosphate hydrolases"/>
    <property type="match status" value="1"/>
</dbReference>
<dbReference type="PANTHER" id="PTHR47959">
    <property type="entry name" value="ATP-DEPENDENT RNA HELICASE RHLE-RELATED"/>
    <property type="match status" value="1"/>
</dbReference>
<dbReference type="SUPFAM" id="SSF52540">
    <property type="entry name" value="P-loop containing nucleoside triphosphate hydrolases"/>
    <property type="match status" value="1"/>
</dbReference>
<dbReference type="InterPro" id="IPR014001">
    <property type="entry name" value="Helicase_ATP-bd"/>
</dbReference>
<dbReference type="Proteomes" id="UP001318860">
    <property type="component" value="Unassembled WGS sequence"/>
</dbReference>
<comment type="similarity">
    <text evidence="1">Belongs to the DEAD box helicase family. DDX21/DDX50 subfamily.</text>
</comment>
<dbReference type="InterPro" id="IPR027417">
    <property type="entry name" value="P-loop_NTPase"/>
</dbReference>
<feature type="domain" description="Helicase ATP-binding" evidence="7">
    <location>
        <begin position="119"/>
        <end position="249"/>
    </location>
</feature>
<feature type="compositionally biased region" description="Basic and acidic residues" evidence="6">
    <location>
        <begin position="318"/>
        <end position="347"/>
    </location>
</feature>
<dbReference type="InterPro" id="IPR050079">
    <property type="entry name" value="DEAD_box_RNA_helicase"/>
</dbReference>
<gene>
    <name evidence="8" type="ORF">DH2020_044997</name>
</gene>
<feature type="compositionally biased region" description="Low complexity" evidence="6">
    <location>
        <begin position="358"/>
        <end position="374"/>
    </location>
</feature>
<dbReference type="CDD" id="cd00268">
    <property type="entry name" value="DEADc"/>
    <property type="match status" value="1"/>
</dbReference>
<keyword evidence="5" id="KW-0067">ATP-binding</keyword>
<keyword evidence="3" id="KW-0378">Hydrolase</keyword>
<evidence type="ECO:0000313" key="9">
    <source>
        <dbReference type="Proteomes" id="UP001318860"/>
    </source>
</evidence>
<proteinExistence type="inferred from homology"/>
<dbReference type="InterPro" id="IPR044742">
    <property type="entry name" value="DEAD/DEAH_RhlB"/>
</dbReference>
<dbReference type="PROSITE" id="PS51192">
    <property type="entry name" value="HELICASE_ATP_BIND_1"/>
    <property type="match status" value="1"/>
</dbReference>
<dbReference type="Pfam" id="PF00270">
    <property type="entry name" value="DEAD"/>
    <property type="match status" value="1"/>
</dbReference>
<evidence type="ECO:0000256" key="5">
    <source>
        <dbReference type="ARBA" id="ARBA00022840"/>
    </source>
</evidence>
<keyword evidence="4" id="KW-0347">Helicase</keyword>
<evidence type="ECO:0000259" key="7">
    <source>
        <dbReference type="PROSITE" id="PS51192"/>
    </source>
</evidence>
<dbReference type="SMART" id="SM00487">
    <property type="entry name" value="DEXDc"/>
    <property type="match status" value="1"/>
</dbReference>
<protein>
    <recommendedName>
        <fullName evidence="7">Helicase ATP-binding domain-containing protein</fullName>
    </recommendedName>
</protein>
<reference evidence="8 9" key="1">
    <citation type="journal article" date="2021" name="Comput. Struct. Biotechnol. J.">
        <title>De novo genome assembly of the potent medicinal plant Rehmannia glutinosa using nanopore technology.</title>
        <authorList>
            <person name="Ma L."/>
            <person name="Dong C."/>
            <person name="Song C."/>
            <person name="Wang X."/>
            <person name="Zheng X."/>
            <person name="Niu Y."/>
            <person name="Chen S."/>
            <person name="Feng W."/>
        </authorList>
    </citation>
    <scope>NUCLEOTIDE SEQUENCE [LARGE SCALE GENOMIC DNA]</scope>
    <source>
        <strain evidence="8">DH-2019</strain>
    </source>
</reference>
<keyword evidence="9" id="KW-1185">Reference proteome</keyword>
<evidence type="ECO:0000256" key="1">
    <source>
        <dbReference type="ARBA" id="ARBA00006517"/>
    </source>
</evidence>
<comment type="caution">
    <text evidence="8">The sequence shown here is derived from an EMBL/GenBank/DDBJ whole genome shotgun (WGS) entry which is preliminary data.</text>
</comment>
<dbReference type="InterPro" id="IPR011545">
    <property type="entry name" value="DEAD/DEAH_box_helicase_dom"/>
</dbReference>
<dbReference type="PANTHER" id="PTHR47959:SF1">
    <property type="entry name" value="ATP-DEPENDENT RNA HELICASE DBPA"/>
    <property type="match status" value="1"/>
</dbReference>
<evidence type="ECO:0000256" key="4">
    <source>
        <dbReference type="ARBA" id="ARBA00022806"/>
    </source>
</evidence>
<organism evidence="8 9">
    <name type="scientific">Rehmannia glutinosa</name>
    <name type="common">Chinese foxglove</name>
    <dbReference type="NCBI Taxonomy" id="99300"/>
    <lineage>
        <taxon>Eukaryota</taxon>
        <taxon>Viridiplantae</taxon>
        <taxon>Streptophyta</taxon>
        <taxon>Embryophyta</taxon>
        <taxon>Tracheophyta</taxon>
        <taxon>Spermatophyta</taxon>
        <taxon>Magnoliopsida</taxon>
        <taxon>eudicotyledons</taxon>
        <taxon>Gunneridae</taxon>
        <taxon>Pentapetalae</taxon>
        <taxon>asterids</taxon>
        <taxon>lamiids</taxon>
        <taxon>Lamiales</taxon>
        <taxon>Orobanchaceae</taxon>
        <taxon>Rehmannieae</taxon>
        <taxon>Rehmannia</taxon>
    </lineage>
</organism>
<sequence>MACSSPIIRVSSMYQNNPSLDLSNKPSWLHFSIARNPFKAFSSIVVRPKSSISFVPSAVATPNSSVLSEEAFKGLGGFRKGGLDVSESEYEDSEGEMEEIEDGDVDELDISRIRRGRLPKVLVLAPTRELAKQVEKEFKESAPYLNTICIYGGVSYVTQKSALSSSVDVVVGTPGRIIDLIKDNSLKLGEVQFLVLDETDQMLAVGFEEDVEVILEKLPSKRQIMLFSATMPGWVKKLSRKFMDNPMTIDLVGDQEEKLAEGIKLYALSTTTSSKELPEGPIISLLMSICIFEFALIMQLPALQDDGPPSDYYGRFSNTERRPQRSSRDNIRGFRTSRDWLDNDGGFRRGGRSGRTDNNWSRNSRSSGNDLANW</sequence>
<evidence type="ECO:0000256" key="2">
    <source>
        <dbReference type="ARBA" id="ARBA00022741"/>
    </source>
</evidence>
<keyword evidence="2" id="KW-0547">Nucleotide-binding</keyword>
<evidence type="ECO:0000256" key="6">
    <source>
        <dbReference type="SAM" id="MobiDB-lite"/>
    </source>
</evidence>
<name>A0ABR0UFJ6_REHGL</name>
<accession>A0ABR0UFJ6</accession>
<feature type="region of interest" description="Disordered" evidence="6">
    <location>
        <begin position="311"/>
        <end position="374"/>
    </location>
</feature>
<dbReference type="EMBL" id="JABTTQ020002926">
    <property type="protein sequence ID" value="KAK6121294.1"/>
    <property type="molecule type" value="Genomic_DNA"/>
</dbReference>
<evidence type="ECO:0000313" key="8">
    <source>
        <dbReference type="EMBL" id="KAK6121294.1"/>
    </source>
</evidence>